<evidence type="ECO:0000259" key="1">
    <source>
        <dbReference type="Pfam" id="PF13960"/>
    </source>
</evidence>
<dbReference type="EMBL" id="QGNW01002331">
    <property type="protein sequence ID" value="RVW20879.1"/>
    <property type="molecule type" value="Genomic_DNA"/>
</dbReference>
<dbReference type="InterPro" id="IPR029480">
    <property type="entry name" value="Transpos_assoc"/>
</dbReference>
<dbReference type="AlphaFoldDB" id="A0A438CCJ1"/>
<dbReference type="Pfam" id="PF13963">
    <property type="entry name" value="Transpos_assoc"/>
    <property type="match status" value="1"/>
</dbReference>
<evidence type="ECO:0000313" key="3">
    <source>
        <dbReference type="EMBL" id="RVW20879.1"/>
    </source>
</evidence>
<evidence type="ECO:0000313" key="4">
    <source>
        <dbReference type="Proteomes" id="UP000288805"/>
    </source>
</evidence>
<organism evidence="3 4">
    <name type="scientific">Vitis vinifera</name>
    <name type="common">Grape</name>
    <dbReference type="NCBI Taxonomy" id="29760"/>
    <lineage>
        <taxon>Eukaryota</taxon>
        <taxon>Viridiplantae</taxon>
        <taxon>Streptophyta</taxon>
        <taxon>Embryophyta</taxon>
        <taxon>Tracheophyta</taxon>
        <taxon>Spermatophyta</taxon>
        <taxon>Magnoliopsida</taxon>
        <taxon>eudicotyledons</taxon>
        <taxon>Gunneridae</taxon>
        <taxon>Pentapetalae</taxon>
        <taxon>rosids</taxon>
        <taxon>Vitales</taxon>
        <taxon>Vitaceae</taxon>
        <taxon>Viteae</taxon>
        <taxon>Vitis</taxon>
    </lineage>
</organism>
<feature type="domain" description="Transposase-associated" evidence="2">
    <location>
        <begin position="2"/>
        <end position="70"/>
    </location>
</feature>
<gene>
    <name evidence="3" type="ORF">CK203_109252</name>
</gene>
<protein>
    <recommendedName>
        <fullName evidence="5">Transposase-associated domain-containing protein</fullName>
    </recommendedName>
</protein>
<comment type="caution">
    <text evidence="3">The sequence shown here is derived from an EMBL/GenBank/DDBJ whole genome shotgun (WGS) entry which is preliminary data.</text>
</comment>
<accession>A0A438CCJ1</accession>
<dbReference type="Pfam" id="PF02992">
    <property type="entry name" value="Transposase_21"/>
    <property type="match status" value="2"/>
</dbReference>
<dbReference type="Proteomes" id="UP000288805">
    <property type="component" value="Unassembled WGS sequence"/>
</dbReference>
<sequence>MSKDRRSVEYDEGVENFINFALAHSTNHTSIKCPCLRCGNLLCQTPQVIREHLFFNGIDLSYRVWYWHGEKGPSGGFSNVSQQRYDKCEYTDVADTIDMVNAAQVNCMNDPQVFGRLLEDAEKPLYPGCMKYTKLSALVKLYNLKARYGWSDKGFSELLQLLRDMLPLNNEMPLSMYEAKKTFSALGMEYQKIHACPNDCILYRNEYKDAIACPTCGKSRWKINNEGGKIKKGVPAKVLWYFPPIPRFKRMFQSSETAKHLMWHAKDKECDGKLRHPSDSSAWKLVDHMWPDFASEPRNLRLALSTDGINPHKSMSSRHSCWPVIMVIYNLPPWLCMKRKFMMLSLLISGPRQPGHPLWTINDFPAYGNLAGCTVKGYYACPICGEGTYSKRLKHGRKNSYMGHRRFLPRNHPYRRQKKAFNGEQDFRIPPKILSGEEILEKVDLIPISWGKMKIKSLESDVNTNCWKKKSIFFELEYWKYLHVRHNLDVMHIEKNVCESIIGTLFNIPGKTKDGLNARLDLVEMGLRCDYVVQFTLGGCTHFERYMKVLKGYVRNHNRPEGCIVECYLAEEAVEFCTEYLSGTHAIGIPKSNNYDNKFGRPITGGRSANIDHKSWLQAHHYVLENTTIVQPYIEEHMNWLKSQYPRQSKRQIWLQEEHMRCFTYWLKGKVEEAIHNGQDIPNTLRWLAHGPTHQVVKYPGYIINGCRYHTKERDMTCVTQNSGVSILAGTMQIASSKDKNPVFGELCFYGSLMRYGS</sequence>
<dbReference type="InterPro" id="IPR004242">
    <property type="entry name" value="Transposase_21"/>
</dbReference>
<dbReference type="PANTHER" id="PTHR10775:SF179">
    <property type="entry name" value="TRANSPOSON, EN_SPM-LIKE, TRANSPOSASE-ASSOCIATED DOMAIN PROTEIN"/>
    <property type="match status" value="1"/>
</dbReference>
<evidence type="ECO:0008006" key="5">
    <source>
        <dbReference type="Google" id="ProtNLM"/>
    </source>
</evidence>
<dbReference type="Pfam" id="PF13960">
    <property type="entry name" value="DUF4218"/>
    <property type="match status" value="1"/>
</dbReference>
<feature type="domain" description="DUF4218" evidence="1">
    <location>
        <begin position="543"/>
        <end position="584"/>
    </location>
</feature>
<reference evidence="3 4" key="1">
    <citation type="journal article" date="2018" name="PLoS Genet.">
        <title>Population sequencing reveals clonal diversity and ancestral inbreeding in the grapevine cultivar Chardonnay.</title>
        <authorList>
            <person name="Roach M.J."/>
            <person name="Johnson D.L."/>
            <person name="Bohlmann J."/>
            <person name="van Vuuren H.J."/>
            <person name="Jones S.J."/>
            <person name="Pretorius I.S."/>
            <person name="Schmidt S.A."/>
            <person name="Borneman A.R."/>
        </authorList>
    </citation>
    <scope>NUCLEOTIDE SEQUENCE [LARGE SCALE GENOMIC DNA]</scope>
    <source>
        <strain evidence="4">cv. Chardonnay</strain>
        <tissue evidence="3">Leaf</tissue>
    </source>
</reference>
<proteinExistence type="predicted"/>
<name>A0A438CCJ1_VITVI</name>
<dbReference type="InterPro" id="IPR025452">
    <property type="entry name" value="DUF4218"/>
</dbReference>
<evidence type="ECO:0000259" key="2">
    <source>
        <dbReference type="Pfam" id="PF13963"/>
    </source>
</evidence>
<dbReference type="PANTHER" id="PTHR10775">
    <property type="entry name" value="OS08G0208400 PROTEIN"/>
    <property type="match status" value="1"/>
</dbReference>